<organism evidence="2 3">
    <name type="scientific">Flavobacterium album</name>
    <dbReference type="NCBI Taxonomy" id="2175091"/>
    <lineage>
        <taxon>Bacteria</taxon>
        <taxon>Pseudomonadati</taxon>
        <taxon>Bacteroidota</taxon>
        <taxon>Flavobacteriia</taxon>
        <taxon>Flavobacteriales</taxon>
        <taxon>Flavobacteriaceae</taxon>
        <taxon>Flavobacterium</taxon>
    </lineage>
</organism>
<dbReference type="InterPro" id="IPR003615">
    <property type="entry name" value="HNH_nuc"/>
</dbReference>
<reference evidence="2 3" key="1">
    <citation type="submission" date="2018-04" db="EMBL/GenBank/DDBJ databases">
        <title>Genome sequencing of Flavobacterium sp. HYN0059.</title>
        <authorList>
            <person name="Yi H."/>
            <person name="Baek C."/>
        </authorList>
    </citation>
    <scope>NUCLEOTIDE SEQUENCE [LARGE SCALE GENOMIC DNA]</scope>
    <source>
        <strain evidence="2 3">HYN0059</strain>
    </source>
</reference>
<dbReference type="AlphaFoldDB" id="A0A2S1R0Z2"/>
<dbReference type="RefSeq" id="WP_108779027.1">
    <property type="nucleotide sequence ID" value="NZ_CP029186.1"/>
</dbReference>
<protein>
    <recommendedName>
        <fullName evidence="1">HNH nuclease domain-containing protein</fullName>
    </recommendedName>
</protein>
<gene>
    <name evidence="2" type="ORF">HYN59_14835</name>
</gene>
<feature type="domain" description="HNH nuclease" evidence="1">
    <location>
        <begin position="235"/>
        <end position="282"/>
    </location>
</feature>
<proteinExistence type="predicted"/>
<dbReference type="OrthoDB" id="489287at2"/>
<evidence type="ECO:0000313" key="3">
    <source>
        <dbReference type="Proteomes" id="UP000244929"/>
    </source>
</evidence>
<dbReference type="EMBL" id="CP029186">
    <property type="protein sequence ID" value="AWH86304.1"/>
    <property type="molecule type" value="Genomic_DNA"/>
</dbReference>
<dbReference type="Pfam" id="PF13395">
    <property type="entry name" value="HNH_4"/>
    <property type="match status" value="1"/>
</dbReference>
<accession>A0A2S1R0Z2</accession>
<evidence type="ECO:0000313" key="2">
    <source>
        <dbReference type="EMBL" id="AWH86304.1"/>
    </source>
</evidence>
<dbReference type="KEGG" id="falb:HYN59_14835"/>
<dbReference type="Proteomes" id="UP000244929">
    <property type="component" value="Chromosome"/>
</dbReference>
<sequence>MSLPSSSLLNIAPLASAFNNTSATYKYYWLLAIIDVIEEGKLSVDKKELFARMLANAWYTVNYFHISFGNQDLIQQAIKAIAATEAIPISIRREQLLEVLLNSKNKETISLLRHFDKNVPHWFLTPWIGKNKDENYTQYRNRIYLESQSFHNQILYGLHTDHIEINPIWIDYIKSNARILKDFCYWNLSSFLQVRNPNVPDIPGKLIKPPFRGSLTNQRKNYWDIVFKELGTVKCIYTDSELNINKYALDHFVPHAFVSHDLIWNLAPIDVIYNSMKSDKLPSMDLHFDKFYDLQKTAFEIVSEVSPKSKLLEEYVYLFNQQAGEPAFNYVQLRDAISPLISIAANNGFQFYAD</sequence>
<evidence type="ECO:0000259" key="1">
    <source>
        <dbReference type="Pfam" id="PF13395"/>
    </source>
</evidence>
<keyword evidence="3" id="KW-1185">Reference proteome</keyword>
<name>A0A2S1R0Z2_9FLAO</name>